<keyword evidence="1" id="KW-0472">Membrane</keyword>
<proteinExistence type="predicted"/>
<dbReference type="Pfam" id="PF00535">
    <property type="entry name" value="Glycos_transf_2"/>
    <property type="match status" value="1"/>
</dbReference>
<dbReference type="EMBL" id="CABVHW010000005">
    <property type="protein sequence ID" value="VVN93068.1"/>
    <property type="molecule type" value="Genomic_DNA"/>
</dbReference>
<dbReference type="RefSeq" id="WP_150764387.1">
    <property type="nucleotide sequence ID" value="NZ_CABVHW010000005.1"/>
</dbReference>
<feature type="domain" description="Glycosyltransferase 2-like" evidence="2">
    <location>
        <begin position="29"/>
        <end position="133"/>
    </location>
</feature>
<evidence type="ECO:0000256" key="1">
    <source>
        <dbReference type="ARBA" id="ARBA00022519"/>
    </source>
</evidence>
<reference evidence="3 4" key="1">
    <citation type="submission" date="2019-09" db="EMBL/GenBank/DDBJ databases">
        <authorList>
            <person name="Chandra G."/>
            <person name="Truman W A."/>
        </authorList>
    </citation>
    <scope>NUCLEOTIDE SEQUENCE [LARGE SCALE GENOMIC DNA]</scope>
    <source>
        <strain evidence="3">PS710</strain>
    </source>
</reference>
<dbReference type="CDD" id="cd04196">
    <property type="entry name" value="GT_2_like_d"/>
    <property type="match status" value="1"/>
</dbReference>
<name>A0A5E7BLR1_PSEFL</name>
<dbReference type="InterPro" id="IPR001173">
    <property type="entry name" value="Glyco_trans_2-like"/>
</dbReference>
<dbReference type="AlphaFoldDB" id="A0A5E7BLR1"/>
<dbReference type="GO" id="GO:0016758">
    <property type="term" value="F:hexosyltransferase activity"/>
    <property type="evidence" value="ECO:0007669"/>
    <property type="project" value="UniProtKB-ARBA"/>
</dbReference>
<accession>A0A5E7BLR1</accession>
<keyword evidence="1" id="KW-0997">Cell inner membrane</keyword>
<evidence type="ECO:0000259" key="2">
    <source>
        <dbReference type="Pfam" id="PF00535"/>
    </source>
</evidence>
<dbReference type="InterPro" id="IPR029044">
    <property type="entry name" value="Nucleotide-diphossugar_trans"/>
</dbReference>
<evidence type="ECO:0000313" key="4">
    <source>
        <dbReference type="Proteomes" id="UP000381093"/>
    </source>
</evidence>
<protein>
    <recommendedName>
        <fullName evidence="2">Glycosyltransferase 2-like domain-containing protein</fullName>
    </recommendedName>
</protein>
<dbReference type="PANTHER" id="PTHR22916">
    <property type="entry name" value="GLYCOSYLTRANSFERASE"/>
    <property type="match status" value="1"/>
</dbReference>
<dbReference type="PANTHER" id="PTHR22916:SF3">
    <property type="entry name" value="UDP-GLCNAC:BETAGAL BETA-1,3-N-ACETYLGLUCOSAMINYLTRANSFERASE-LIKE PROTEIN 1"/>
    <property type="match status" value="1"/>
</dbReference>
<dbReference type="SUPFAM" id="SSF53448">
    <property type="entry name" value="Nucleotide-diphospho-sugar transferases"/>
    <property type="match status" value="1"/>
</dbReference>
<keyword evidence="1" id="KW-1003">Cell membrane</keyword>
<sequence length="328" mass="36308">MNTQPQKTGAISHAIGSDDFSTTSAKVAILLCTYNGAAFISEQLESFATQTHRNWVIYASDDGSNDETVELLKGFQDRQGDDRLVILEGPRQGFAKNFLSLIKNPSIDADYFAFSDQDDVWFPDKLERSIAKLACAQSAPALYCSRTRLISADRQVIGASPLFLAPPHFRNALVQSIAGANTMLINRQTRALLAGTADDAVIVAHDWLTYLLVSGCGGKVTYDQIPTLDYRQHGGNLIGANSGFKERMIRLGKMCSGRFNEWSNQNLIVLADFKQKLTPENRLTLEQFELARQSSLLRRLHLMRQSGVYRQTGIGNVSLLIATCLNKI</sequence>
<gene>
    <name evidence="3" type="ORF">PS710_02041</name>
</gene>
<evidence type="ECO:0000313" key="3">
    <source>
        <dbReference type="EMBL" id="VVN93068.1"/>
    </source>
</evidence>
<organism evidence="3 4">
    <name type="scientific">Pseudomonas fluorescens</name>
    <dbReference type="NCBI Taxonomy" id="294"/>
    <lineage>
        <taxon>Bacteria</taxon>
        <taxon>Pseudomonadati</taxon>
        <taxon>Pseudomonadota</taxon>
        <taxon>Gammaproteobacteria</taxon>
        <taxon>Pseudomonadales</taxon>
        <taxon>Pseudomonadaceae</taxon>
        <taxon>Pseudomonas</taxon>
    </lineage>
</organism>
<dbReference type="Gene3D" id="3.90.550.10">
    <property type="entry name" value="Spore Coat Polysaccharide Biosynthesis Protein SpsA, Chain A"/>
    <property type="match status" value="1"/>
</dbReference>
<dbReference type="Proteomes" id="UP000381093">
    <property type="component" value="Unassembled WGS sequence"/>
</dbReference>